<dbReference type="Proteomes" id="UP001434883">
    <property type="component" value="Unassembled WGS sequence"/>
</dbReference>
<reference evidence="1 2" key="1">
    <citation type="submission" date="2021-06" db="EMBL/GenBank/DDBJ databases">
        <authorList>
            <person name="Palmer J.M."/>
        </authorList>
    </citation>
    <scope>NUCLEOTIDE SEQUENCE [LARGE SCALE GENOMIC DNA]</scope>
    <source>
        <strain evidence="1 2">XC_2019</strain>
        <tissue evidence="1">Muscle</tissue>
    </source>
</reference>
<accession>A0ABV0R7T2</accession>
<dbReference type="EMBL" id="JAHRIN010035709">
    <property type="protein sequence ID" value="MEQ2204180.1"/>
    <property type="molecule type" value="Genomic_DNA"/>
</dbReference>
<evidence type="ECO:0000313" key="1">
    <source>
        <dbReference type="EMBL" id="MEQ2204180.1"/>
    </source>
</evidence>
<evidence type="ECO:0000313" key="2">
    <source>
        <dbReference type="Proteomes" id="UP001434883"/>
    </source>
</evidence>
<proteinExistence type="predicted"/>
<feature type="non-terminal residue" evidence="1">
    <location>
        <position position="1"/>
    </location>
</feature>
<sequence>QSWEPHASRAQMEVILQYLPYALCRPLYFFCSALLRACSGGSNLHSSQNMRCTHRVMEWTVEDFDYDS</sequence>
<name>A0ABV0R7T2_9TELE</name>
<comment type="caution">
    <text evidence="1">The sequence shown here is derived from an EMBL/GenBank/DDBJ whole genome shotgun (WGS) entry which is preliminary data.</text>
</comment>
<protein>
    <submittedName>
        <fullName evidence="1">Uncharacterized protein</fullName>
    </submittedName>
</protein>
<organism evidence="1 2">
    <name type="scientific">Xenoophorus captivus</name>
    <dbReference type="NCBI Taxonomy" id="1517983"/>
    <lineage>
        <taxon>Eukaryota</taxon>
        <taxon>Metazoa</taxon>
        <taxon>Chordata</taxon>
        <taxon>Craniata</taxon>
        <taxon>Vertebrata</taxon>
        <taxon>Euteleostomi</taxon>
        <taxon>Actinopterygii</taxon>
        <taxon>Neopterygii</taxon>
        <taxon>Teleostei</taxon>
        <taxon>Neoteleostei</taxon>
        <taxon>Acanthomorphata</taxon>
        <taxon>Ovalentaria</taxon>
        <taxon>Atherinomorphae</taxon>
        <taxon>Cyprinodontiformes</taxon>
        <taxon>Goodeidae</taxon>
        <taxon>Xenoophorus</taxon>
    </lineage>
</organism>
<keyword evidence="2" id="KW-1185">Reference proteome</keyword>
<gene>
    <name evidence="1" type="ORF">XENOCAPTIV_009233</name>
</gene>